<keyword evidence="4" id="KW-0813">Transport</keyword>
<evidence type="ECO:0000256" key="1">
    <source>
        <dbReference type="ARBA" id="ARBA00004273"/>
    </source>
</evidence>
<protein>
    <recommendedName>
        <fullName evidence="3">ATP synthase subunit delta, mitochondrial</fullName>
    </recommendedName>
    <alternativeName>
        <fullName evidence="13">F-ATPase delta subunit</fullName>
    </alternativeName>
</protein>
<comment type="similarity">
    <text evidence="2">Belongs to the ATPase epsilon chain family.</text>
</comment>
<dbReference type="CDD" id="cd12152">
    <property type="entry name" value="F1-ATPase_delta"/>
    <property type="match status" value="1"/>
</dbReference>
<evidence type="ECO:0000256" key="5">
    <source>
        <dbReference type="ARBA" id="ARBA00022781"/>
    </source>
</evidence>
<keyword evidence="6" id="KW-0999">Mitochondrion inner membrane</keyword>
<evidence type="ECO:0000256" key="11">
    <source>
        <dbReference type="ARBA" id="ARBA00023196"/>
    </source>
</evidence>
<dbReference type="PANTHER" id="PTHR13822">
    <property type="entry name" value="ATP SYNTHASE DELTA/EPSILON CHAIN"/>
    <property type="match status" value="1"/>
</dbReference>
<evidence type="ECO:0000256" key="7">
    <source>
        <dbReference type="ARBA" id="ARBA00022946"/>
    </source>
</evidence>
<comment type="subcellular location">
    <subcellularLocation>
        <location evidence="1">Mitochondrion inner membrane</location>
    </subcellularLocation>
</comment>
<dbReference type="InterPro" id="IPR036771">
    <property type="entry name" value="ATPsynth_dsu/esu_N"/>
</dbReference>
<dbReference type="InParanoid" id="A0A0C3NKL8"/>
<accession>A0A0C3NKL8</accession>
<dbReference type="FunFam" id="2.60.15.10:FF:000003">
    <property type="entry name" value="ATP synthase subunit delta, mitochondrial"/>
    <property type="match status" value="1"/>
</dbReference>
<dbReference type="AlphaFoldDB" id="A0A0C3NKL8"/>
<reference evidence="16" key="2">
    <citation type="submission" date="2015-01" db="EMBL/GenBank/DDBJ databases">
        <title>Evolutionary Origins and Diversification of the Mycorrhizal Mutualists.</title>
        <authorList>
            <consortium name="DOE Joint Genome Institute"/>
            <consortium name="Mycorrhizal Genomics Consortium"/>
            <person name="Kohler A."/>
            <person name="Kuo A."/>
            <person name="Nagy L.G."/>
            <person name="Floudas D."/>
            <person name="Copeland A."/>
            <person name="Barry K.W."/>
            <person name="Cichocki N."/>
            <person name="Veneault-Fourrey C."/>
            <person name="LaButti K."/>
            <person name="Lindquist E.A."/>
            <person name="Lipzen A."/>
            <person name="Lundell T."/>
            <person name="Morin E."/>
            <person name="Murat C."/>
            <person name="Riley R."/>
            <person name="Ohm R."/>
            <person name="Sun H."/>
            <person name="Tunlid A."/>
            <person name="Henrissat B."/>
            <person name="Grigoriev I.V."/>
            <person name="Hibbett D.S."/>
            <person name="Martin F."/>
        </authorList>
    </citation>
    <scope>NUCLEOTIDE SEQUENCE [LARGE SCALE GENOMIC DNA]</scope>
    <source>
        <strain evidence="16">Marx 270</strain>
    </source>
</reference>
<dbReference type="FunCoup" id="A0A0C3NKL8">
    <property type="interactions" value="269"/>
</dbReference>
<dbReference type="SUPFAM" id="SSF51344">
    <property type="entry name" value="Epsilon subunit of F1F0-ATP synthase N-terminal domain"/>
    <property type="match status" value="1"/>
</dbReference>
<organism evidence="15 16">
    <name type="scientific">Pisolithus tinctorius Marx 270</name>
    <dbReference type="NCBI Taxonomy" id="870435"/>
    <lineage>
        <taxon>Eukaryota</taxon>
        <taxon>Fungi</taxon>
        <taxon>Dikarya</taxon>
        <taxon>Basidiomycota</taxon>
        <taxon>Agaricomycotina</taxon>
        <taxon>Agaricomycetes</taxon>
        <taxon>Agaricomycetidae</taxon>
        <taxon>Boletales</taxon>
        <taxon>Sclerodermatineae</taxon>
        <taxon>Pisolithaceae</taxon>
        <taxon>Pisolithus</taxon>
    </lineage>
</organism>
<dbReference type="GO" id="GO:0046933">
    <property type="term" value="F:proton-transporting ATP synthase activity, rotational mechanism"/>
    <property type="evidence" value="ECO:0007669"/>
    <property type="project" value="InterPro"/>
</dbReference>
<evidence type="ECO:0000256" key="2">
    <source>
        <dbReference type="ARBA" id="ARBA00005712"/>
    </source>
</evidence>
<dbReference type="HOGENOM" id="CLU_084338_0_0_1"/>
<keyword evidence="7" id="KW-0809">Transit peptide</keyword>
<keyword evidence="8" id="KW-0406">Ion transport</keyword>
<keyword evidence="5" id="KW-0375">Hydrogen ion transport</keyword>
<dbReference type="EMBL" id="KN832051">
    <property type="protein sequence ID" value="KIN96205.1"/>
    <property type="molecule type" value="Genomic_DNA"/>
</dbReference>
<sequence>MSALRLLSSTSRRVPSAFLQQKRGYAEAAGKLNLSLVLPHQAIFTSADVVQVNISAATGDMGILANHVPSIEPLRPGVVEVIDSNNTSKKWFVSSGFANVHPGNKLTINVVEAAPLDSFSPEAVRTNLQEALKVAAGNGSEEDKMEARIEADVYEALQHALGSK</sequence>
<keyword evidence="10" id="KW-0472">Membrane</keyword>
<dbReference type="InterPro" id="IPR020546">
    <property type="entry name" value="ATP_synth_F1_dsu/esu_N"/>
</dbReference>
<gene>
    <name evidence="15" type="ORF">M404DRAFT_16955</name>
</gene>
<dbReference type="Gene3D" id="6.10.140.880">
    <property type="match status" value="1"/>
</dbReference>
<keyword evidence="16" id="KW-1185">Reference proteome</keyword>
<evidence type="ECO:0000259" key="14">
    <source>
        <dbReference type="Pfam" id="PF02823"/>
    </source>
</evidence>
<dbReference type="HAMAP" id="MF_00530">
    <property type="entry name" value="ATP_synth_epsil_bac"/>
    <property type="match status" value="1"/>
</dbReference>
<evidence type="ECO:0000256" key="8">
    <source>
        <dbReference type="ARBA" id="ARBA00023065"/>
    </source>
</evidence>
<evidence type="ECO:0000256" key="12">
    <source>
        <dbReference type="ARBA" id="ARBA00023310"/>
    </source>
</evidence>
<dbReference type="InterPro" id="IPR001469">
    <property type="entry name" value="ATP_synth_F1_dsu/esu"/>
</dbReference>
<evidence type="ECO:0000256" key="9">
    <source>
        <dbReference type="ARBA" id="ARBA00023128"/>
    </source>
</evidence>
<evidence type="ECO:0000256" key="4">
    <source>
        <dbReference type="ARBA" id="ARBA00022448"/>
    </source>
</evidence>
<dbReference type="Proteomes" id="UP000054217">
    <property type="component" value="Unassembled WGS sequence"/>
</dbReference>
<proteinExistence type="inferred from homology"/>
<evidence type="ECO:0000313" key="15">
    <source>
        <dbReference type="EMBL" id="KIN96205.1"/>
    </source>
</evidence>
<keyword evidence="12" id="KW-0066">ATP synthesis</keyword>
<dbReference type="GO" id="GO:0045259">
    <property type="term" value="C:proton-transporting ATP synthase complex"/>
    <property type="evidence" value="ECO:0007669"/>
    <property type="project" value="UniProtKB-KW"/>
</dbReference>
<dbReference type="OrthoDB" id="270171at2759"/>
<keyword evidence="11" id="KW-0139">CF(1)</keyword>
<evidence type="ECO:0000256" key="10">
    <source>
        <dbReference type="ARBA" id="ARBA00023136"/>
    </source>
</evidence>
<dbReference type="STRING" id="870435.A0A0C3NKL8"/>
<evidence type="ECO:0000256" key="3">
    <source>
        <dbReference type="ARBA" id="ARBA00016960"/>
    </source>
</evidence>
<evidence type="ECO:0000256" key="13">
    <source>
        <dbReference type="ARBA" id="ARBA00031669"/>
    </source>
</evidence>
<evidence type="ECO:0000313" key="16">
    <source>
        <dbReference type="Proteomes" id="UP000054217"/>
    </source>
</evidence>
<dbReference type="Pfam" id="PF02823">
    <property type="entry name" value="ATP-synt_DE_N"/>
    <property type="match status" value="1"/>
</dbReference>
<name>A0A0C3NKL8_PISTI</name>
<evidence type="ECO:0000256" key="6">
    <source>
        <dbReference type="ARBA" id="ARBA00022792"/>
    </source>
</evidence>
<keyword evidence="9" id="KW-0496">Mitochondrion</keyword>
<dbReference type="GO" id="GO:0005743">
    <property type="term" value="C:mitochondrial inner membrane"/>
    <property type="evidence" value="ECO:0007669"/>
    <property type="project" value="UniProtKB-SubCell"/>
</dbReference>
<reference evidence="15 16" key="1">
    <citation type="submission" date="2014-04" db="EMBL/GenBank/DDBJ databases">
        <authorList>
            <consortium name="DOE Joint Genome Institute"/>
            <person name="Kuo A."/>
            <person name="Kohler A."/>
            <person name="Costa M.D."/>
            <person name="Nagy L.G."/>
            <person name="Floudas D."/>
            <person name="Copeland A."/>
            <person name="Barry K.W."/>
            <person name="Cichocki N."/>
            <person name="Veneault-Fourrey C."/>
            <person name="LaButti K."/>
            <person name="Lindquist E.A."/>
            <person name="Lipzen A."/>
            <person name="Lundell T."/>
            <person name="Morin E."/>
            <person name="Murat C."/>
            <person name="Sun H."/>
            <person name="Tunlid A."/>
            <person name="Henrissat B."/>
            <person name="Grigoriev I.V."/>
            <person name="Hibbett D.S."/>
            <person name="Martin F."/>
            <person name="Nordberg H.P."/>
            <person name="Cantor M.N."/>
            <person name="Hua S.X."/>
        </authorList>
    </citation>
    <scope>NUCLEOTIDE SEQUENCE [LARGE SCALE GENOMIC DNA]</scope>
    <source>
        <strain evidence="15 16">Marx 270</strain>
    </source>
</reference>
<dbReference type="Gene3D" id="2.60.15.10">
    <property type="entry name" value="F0F1 ATP synthase delta/epsilon subunit, N-terminal"/>
    <property type="match status" value="1"/>
</dbReference>
<dbReference type="PANTHER" id="PTHR13822:SF7">
    <property type="entry name" value="ATP SYNTHASE SUBUNIT DELTA, MITOCHONDRIAL"/>
    <property type="match status" value="1"/>
</dbReference>
<feature type="domain" description="ATP synthase F1 complex delta/epsilon subunit N-terminal" evidence="14">
    <location>
        <begin position="32"/>
        <end position="110"/>
    </location>
</feature>